<evidence type="ECO:0000313" key="14">
    <source>
        <dbReference type="Proteomes" id="UP000190037"/>
    </source>
</evidence>
<dbReference type="PROSITE" id="PS50109">
    <property type="entry name" value="HIS_KIN"/>
    <property type="match status" value="1"/>
</dbReference>
<sequence length="404" mass="42563">MSLRWRISAVVTVVSVAVAVALSLTVHFAFAYKQADEARKLQIDRIDLALREYVRTGQPTFGSRLDDPRVPAALRQAVRDGDRATELSEGRIWAAVGVDGHILSLRSSYRDRTSDLASLDRVLVIGAACVVVCGAGAGVLIGARLSRRLRRAADAARRVTAGERSIRVRAAIGGSGRDEAAELATAVDAMADALQARLDAERRVTADIAHELRTPLTGLSAAADLLPADRPGELVRDRVRALRSLVEDVLEVARLDTATQRADLTEVPLGAFAARRVAALAPAAELRVIGDEVVVTDPRRLERILANLLTNATKHGLAPVVVEVDGPRLRVVDAGPGFPATLLREGPSRFRKGTDDRAAGGHGLGLTIAMGQAAVLGASLTLSNPEAGGAMAELTLPSGASAVE</sequence>
<dbReference type="Gene3D" id="1.10.287.130">
    <property type="match status" value="1"/>
</dbReference>
<accession>A0A1T3P108</accession>
<dbReference type="SUPFAM" id="SSF55874">
    <property type="entry name" value="ATPase domain of HSP90 chaperone/DNA topoisomerase II/histidine kinase"/>
    <property type="match status" value="1"/>
</dbReference>
<dbReference type="InterPro" id="IPR050428">
    <property type="entry name" value="TCS_sensor_his_kinase"/>
</dbReference>
<dbReference type="InterPro" id="IPR003660">
    <property type="entry name" value="HAMP_dom"/>
</dbReference>
<dbReference type="InterPro" id="IPR003661">
    <property type="entry name" value="HisK_dim/P_dom"/>
</dbReference>
<dbReference type="GO" id="GO:0000155">
    <property type="term" value="F:phosphorelay sensor kinase activity"/>
    <property type="evidence" value="ECO:0007669"/>
    <property type="project" value="InterPro"/>
</dbReference>
<dbReference type="CDD" id="cd00082">
    <property type="entry name" value="HisKA"/>
    <property type="match status" value="1"/>
</dbReference>
<evidence type="ECO:0000256" key="3">
    <source>
        <dbReference type="ARBA" id="ARBA00012438"/>
    </source>
</evidence>
<dbReference type="Pfam" id="PF00512">
    <property type="entry name" value="HisKA"/>
    <property type="match status" value="1"/>
</dbReference>
<dbReference type="Pfam" id="PF00672">
    <property type="entry name" value="HAMP"/>
    <property type="match status" value="1"/>
</dbReference>
<keyword evidence="14" id="KW-1185">Reference proteome</keyword>
<dbReference type="Pfam" id="PF02518">
    <property type="entry name" value="HATPase_c"/>
    <property type="match status" value="1"/>
</dbReference>
<dbReference type="InterPro" id="IPR036890">
    <property type="entry name" value="HATPase_C_sf"/>
</dbReference>
<dbReference type="SMART" id="SM00387">
    <property type="entry name" value="HATPase_c"/>
    <property type="match status" value="1"/>
</dbReference>
<keyword evidence="4" id="KW-0597">Phosphoprotein</keyword>
<keyword evidence="6 10" id="KW-0812">Transmembrane</keyword>
<reference evidence="13 14" key="1">
    <citation type="submission" date="2017-03" db="EMBL/GenBank/DDBJ databases">
        <title>Draft genome sequence of Streptomyces scabrisporus NF3, endophyte isolated from Amphipterygium adstringens.</title>
        <authorList>
            <person name="Vazquez M."/>
            <person name="Ceapa C.D."/>
            <person name="Rodriguez Luna D."/>
            <person name="Sanchez Esquivel S."/>
        </authorList>
    </citation>
    <scope>NUCLEOTIDE SEQUENCE [LARGE SCALE GENOMIC DNA]</scope>
    <source>
        <strain evidence="13 14">NF3</strain>
    </source>
</reference>
<dbReference type="Gene3D" id="6.10.340.10">
    <property type="match status" value="1"/>
</dbReference>
<dbReference type="EC" id="2.7.13.3" evidence="3"/>
<comment type="caution">
    <text evidence="13">The sequence shown here is derived from an EMBL/GenBank/DDBJ whole genome shotgun (WGS) entry which is preliminary data.</text>
</comment>
<dbReference type="PROSITE" id="PS50885">
    <property type="entry name" value="HAMP"/>
    <property type="match status" value="1"/>
</dbReference>
<dbReference type="Proteomes" id="UP000190037">
    <property type="component" value="Unassembled WGS sequence"/>
</dbReference>
<evidence type="ECO:0000313" key="13">
    <source>
        <dbReference type="EMBL" id="OPC82809.1"/>
    </source>
</evidence>
<dbReference type="AlphaFoldDB" id="A0A1T3P108"/>
<feature type="transmembrane region" description="Helical" evidence="10">
    <location>
        <begin position="122"/>
        <end position="143"/>
    </location>
</feature>
<proteinExistence type="predicted"/>
<gene>
    <name evidence="13" type="ORF">B4N89_19375</name>
</gene>
<protein>
    <recommendedName>
        <fullName evidence="3">histidine kinase</fullName>
        <ecNumber evidence="3">2.7.13.3</ecNumber>
    </recommendedName>
</protein>
<evidence type="ECO:0000259" key="12">
    <source>
        <dbReference type="PROSITE" id="PS50885"/>
    </source>
</evidence>
<keyword evidence="8 10" id="KW-1133">Transmembrane helix</keyword>
<dbReference type="PANTHER" id="PTHR45436">
    <property type="entry name" value="SENSOR HISTIDINE KINASE YKOH"/>
    <property type="match status" value="1"/>
</dbReference>
<comment type="subcellular location">
    <subcellularLocation>
        <location evidence="2">Cell membrane</location>
    </subcellularLocation>
</comment>
<dbReference type="InterPro" id="IPR005467">
    <property type="entry name" value="His_kinase_dom"/>
</dbReference>
<keyword evidence="9" id="KW-0902">Two-component regulatory system</keyword>
<comment type="catalytic activity">
    <reaction evidence="1">
        <text>ATP + protein L-histidine = ADP + protein N-phospho-L-histidine.</text>
        <dbReference type="EC" id="2.7.13.3"/>
    </reaction>
</comment>
<dbReference type="STRING" id="159449.B4N89_19375"/>
<dbReference type="InterPro" id="IPR003594">
    <property type="entry name" value="HATPase_dom"/>
</dbReference>
<evidence type="ECO:0000256" key="9">
    <source>
        <dbReference type="ARBA" id="ARBA00023012"/>
    </source>
</evidence>
<feature type="domain" description="HAMP" evidence="12">
    <location>
        <begin position="143"/>
        <end position="199"/>
    </location>
</feature>
<feature type="transmembrane region" description="Helical" evidence="10">
    <location>
        <begin position="7"/>
        <end position="30"/>
    </location>
</feature>
<dbReference type="EMBL" id="MWQN01000001">
    <property type="protein sequence ID" value="OPC82809.1"/>
    <property type="molecule type" value="Genomic_DNA"/>
</dbReference>
<feature type="domain" description="Histidine kinase" evidence="11">
    <location>
        <begin position="207"/>
        <end position="400"/>
    </location>
</feature>
<keyword evidence="5" id="KW-0808">Transferase</keyword>
<evidence type="ECO:0000256" key="6">
    <source>
        <dbReference type="ARBA" id="ARBA00022692"/>
    </source>
</evidence>
<evidence type="ECO:0000259" key="11">
    <source>
        <dbReference type="PROSITE" id="PS50109"/>
    </source>
</evidence>
<evidence type="ECO:0000256" key="7">
    <source>
        <dbReference type="ARBA" id="ARBA00022777"/>
    </source>
</evidence>
<dbReference type="Gene3D" id="3.30.565.10">
    <property type="entry name" value="Histidine kinase-like ATPase, C-terminal domain"/>
    <property type="match status" value="1"/>
</dbReference>
<dbReference type="SMART" id="SM00388">
    <property type="entry name" value="HisKA"/>
    <property type="match status" value="1"/>
</dbReference>
<evidence type="ECO:0000256" key="8">
    <source>
        <dbReference type="ARBA" id="ARBA00022989"/>
    </source>
</evidence>
<evidence type="ECO:0000256" key="1">
    <source>
        <dbReference type="ARBA" id="ARBA00000085"/>
    </source>
</evidence>
<dbReference type="RefSeq" id="WP_078977096.1">
    <property type="nucleotide sequence ID" value="NZ_MWQN01000001.1"/>
</dbReference>
<evidence type="ECO:0000256" key="4">
    <source>
        <dbReference type="ARBA" id="ARBA00022553"/>
    </source>
</evidence>
<dbReference type="CDD" id="cd00075">
    <property type="entry name" value="HATPase"/>
    <property type="match status" value="1"/>
</dbReference>
<keyword evidence="10" id="KW-0472">Membrane</keyword>
<dbReference type="OrthoDB" id="9786919at2"/>
<dbReference type="SUPFAM" id="SSF47384">
    <property type="entry name" value="Homodimeric domain of signal transducing histidine kinase"/>
    <property type="match status" value="1"/>
</dbReference>
<name>A0A1T3P108_9ACTN</name>
<dbReference type="InterPro" id="IPR036097">
    <property type="entry name" value="HisK_dim/P_sf"/>
</dbReference>
<dbReference type="GO" id="GO:0005886">
    <property type="term" value="C:plasma membrane"/>
    <property type="evidence" value="ECO:0007669"/>
    <property type="project" value="UniProtKB-SubCell"/>
</dbReference>
<evidence type="ECO:0000256" key="2">
    <source>
        <dbReference type="ARBA" id="ARBA00004236"/>
    </source>
</evidence>
<evidence type="ECO:0000256" key="5">
    <source>
        <dbReference type="ARBA" id="ARBA00022679"/>
    </source>
</evidence>
<keyword evidence="7 13" id="KW-0418">Kinase</keyword>
<dbReference type="PANTHER" id="PTHR45436:SF5">
    <property type="entry name" value="SENSOR HISTIDINE KINASE TRCS"/>
    <property type="match status" value="1"/>
</dbReference>
<evidence type="ECO:0000256" key="10">
    <source>
        <dbReference type="SAM" id="Phobius"/>
    </source>
</evidence>
<dbReference type="SMART" id="SM00304">
    <property type="entry name" value="HAMP"/>
    <property type="match status" value="1"/>
</dbReference>
<organism evidence="13 14">
    <name type="scientific">Embleya scabrispora</name>
    <dbReference type="NCBI Taxonomy" id="159449"/>
    <lineage>
        <taxon>Bacteria</taxon>
        <taxon>Bacillati</taxon>
        <taxon>Actinomycetota</taxon>
        <taxon>Actinomycetes</taxon>
        <taxon>Kitasatosporales</taxon>
        <taxon>Streptomycetaceae</taxon>
        <taxon>Embleya</taxon>
    </lineage>
</organism>